<accession>A0A564Z9K9</accession>
<keyword evidence="11" id="KW-1185">Reference proteome</keyword>
<dbReference type="EMBL" id="CABIJS010000693">
    <property type="protein sequence ID" value="VUZ55474.1"/>
    <property type="molecule type" value="Genomic_DNA"/>
</dbReference>
<proteinExistence type="inferred from homology"/>
<dbReference type="PANTHER" id="PTHR12471">
    <property type="entry name" value="VACUOLAR ATP SYNTHASE SUBUNIT S1"/>
    <property type="match status" value="1"/>
</dbReference>
<keyword evidence="4 6" id="KW-1133">Transmembrane helix</keyword>
<protein>
    <recommendedName>
        <fullName evidence="12">V-type proton ATPase subunit S1</fullName>
    </recommendedName>
</protein>
<reference evidence="10 11" key="1">
    <citation type="submission" date="2019-07" db="EMBL/GenBank/DDBJ databases">
        <authorList>
            <person name="Jastrzebski P J."/>
            <person name="Paukszto L."/>
            <person name="Jastrzebski P J."/>
        </authorList>
    </citation>
    <scope>NUCLEOTIDE SEQUENCE [LARGE SCALE GENOMIC DNA]</scope>
    <source>
        <strain evidence="10 11">WMS-il1</strain>
    </source>
</reference>
<comment type="subcellular location">
    <subcellularLocation>
        <location evidence="1">Membrane</location>
        <topology evidence="1">Single-pass membrane protein</topology>
    </subcellularLocation>
</comment>
<evidence type="ECO:0000256" key="5">
    <source>
        <dbReference type="ARBA" id="ARBA00023136"/>
    </source>
</evidence>
<sequence length="232" mass="25759">MSRYLLLNFLTYFIVASASTNNANLSALNSDDYIYVNESCLAFFARKIEMIVNEIPPKTYVIDSNLSSTAVCGQGGKSSLSFTSTLNLQSIPTVQLTFDFLSNDLKYWTLDKSTAEFGGKMYDLLMKWTNTPTTRGYKCSNMGRVLASNSDPRVEFVFHGLQVQPFGIKNGVFTEADDCVGFMSPEIFSSSFVILLLLGIFAYGFVMLMGIQSNDTFDDPKHKMIQLGGSTE</sequence>
<organism evidence="10 11">
    <name type="scientific">Hymenolepis diminuta</name>
    <name type="common">Rat tapeworm</name>
    <dbReference type="NCBI Taxonomy" id="6216"/>
    <lineage>
        <taxon>Eukaryota</taxon>
        <taxon>Metazoa</taxon>
        <taxon>Spiralia</taxon>
        <taxon>Lophotrochozoa</taxon>
        <taxon>Platyhelminthes</taxon>
        <taxon>Cestoda</taxon>
        <taxon>Eucestoda</taxon>
        <taxon>Cyclophyllidea</taxon>
        <taxon>Hymenolepididae</taxon>
        <taxon>Hymenolepis</taxon>
    </lineage>
</organism>
<dbReference type="PANTHER" id="PTHR12471:SF7">
    <property type="entry name" value="V-TYPE PROTON ATPASE SUBUNIT S1"/>
    <property type="match status" value="1"/>
</dbReference>
<dbReference type="Proteomes" id="UP000321570">
    <property type="component" value="Unassembled WGS sequence"/>
</dbReference>
<evidence type="ECO:0000256" key="7">
    <source>
        <dbReference type="SAM" id="SignalP"/>
    </source>
</evidence>
<evidence type="ECO:0000256" key="2">
    <source>
        <dbReference type="ARBA" id="ARBA00009037"/>
    </source>
</evidence>
<name>A0A564Z9K9_HYMDI</name>
<dbReference type="AlphaFoldDB" id="A0A564Z9K9"/>
<evidence type="ECO:0000256" key="6">
    <source>
        <dbReference type="SAM" id="Phobius"/>
    </source>
</evidence>
<evidence type="ECO:0000256" key="4">
    <source>
        <dbReference type="ARBA" id="ARBA00022989"/>
    </source>
</evidence>
<dbReference type="GO" id="GO:0001671">
    <property type="term" value="F:ATPase activator activity"/>
    <property type="evidence" value="ECO:0007669"/>
    <property type="project" value="TreeGrafter"/>
</dbReference>
<evidence type="ECO:0000256" key="1">
    <source>
        <dbReference type="ARBA" id="ARBA00004167"/>
    </source>
</evidence>
<evidence type="ECO:0000313" key="10">
    <source>
        <dbReference type="EMBL" id="VUZ55474.1"/>
    </source>
</evidence>
<feature type="domain" description="V-type proton ATPase subunit S1/VOA1 transmembrane" evidence="9">
    <location>
        <begin position="181"/>
        <end position="219"/>
    </location>
</feature>
<evidence type="ECO:0000313" key="11">
    <source>
        <dbReference type="Proteomes" id="UP000321570"/>
    </source>
</evidence>
<feature type="signal peptide" evidence="7">
    <location>
        <begin position="1"/>
        <end position="18"/>
    </location>
</feature>
<dbReference type="Gene3D" id="2.40.160.110">
    <property type="match status" value="1"/>
</dbReference>
<keyword evidence="7" id="KW-0732">Signal</keyword>
<evidence type="ECO:0000259" key="8">
    <source>
        <dbReference type="Pfam" id="PF05827"/>
    </source>
</evidence>
<dbReference type="InterPro" id="IPR046755">
    <property type="entry name" value="VAS1_LD"/>
</dbReference>
<keyword evidence="3 6" id="KW-0812">Transmembrane</keyword>
<keyword evidence="5 6" id="KW-0472">Membrane</keyword>
<dbReference type="GO" id="GO:0030641">
    <property type="term" value="P:regulation of cellular pH"/>
    <property type="evidence" value="ECO:0007669"/>
    <property type="project" value="TreeGrafter"/>
</dbReference>
<gene>
    <name evidence="10" type="ORF">WMSIL1_LOCUS13277</name>
</gene>
<comment type="similarity">
    <text evidence="2">Belongs to the vacuolar ATPase subunit S1 family.</text>
</comment>
<feature type="domain" description="V-type proton ATPase subunit S1 luminal" evidence="8">
    <location>
        <begin position="53"/>
        <end position="166"/>
    </location>
</feature>
<feature type="transmembrane region" description="Helical" evidence="6">
    <location>
        <begin position="192"/>
        <end position="211"/>
    </location>
</feature>
<feature type="chain" id="PRO_5021713059" description="V-type proton ATPase subunit S1" evidence="7">
    <location>
        <begin position="19"/>
        <end position="232"/>
    </location>
</feature>
<dbReference type="Pfam" id="PF05827">
    <property type="entry name" value="VAS1_LD"/>
    <property type="match status" value="1"/>
</dbReference>
<evidence type="ECO:0000256" key="3">
    <source>
        <dbReference type="ARBA" id="ARBA00022692"/>
    </source>
</evidence>
<evidence type="ECO:0008006" key="12">
    <source>
        <dbReference type="Google" id="ProtNLM"/>
    </source>
</evidence>
<evidence type="ECO:0000259" key="9">
    <source>
        <dbReference type="Pfam" id="PF20520"/>
    </source>
</evidence>
<dbReference type="GO" id="GO:0033176">
    <property type="term" value="C:proton-transporting V-type ATPase complex"/>
    <property type="evidence" value="ECO:0007669"/>
    <property type="project" value="TreeGrafter"/>
</dbReference>
<dbReference type="InterPro" id="IPR046756">
    <property type="entry name" value="VAS1/VOA1_TM"/>
</dbReference>
<dbReference type="InterPro" id="IPR008388">
    <property type="entry name" value="Ac45_acc_su"/>
</dbReference>
<dbReference type="Pfam" id="PF20520">
    <property type="entry name" value="Ac45-VOA1_TM"/>
    <property type="match status" value="1"/>
</dbReference>